<proteinExistence type="predicted"/>
<dbReference type="EMBL" id="CP027059">
    <property type="protein sequence ID" value="UQZ82752.1"/>
    <property type="molecule type" value="Genomic_DNA"/>
</dbReference>
<accession>A0ABY4RJV5</accession>
<sequence>MVRLDDFYAVKVKRAGDDGFGGELIRLSADKEQGTHLFDIPVQADPQAVEEWAARALRAYREG</sequence>
<reference evidence="1" key="2">
    <citation type="journal article" date="2021" name="J Anim Sci Technol">
        <title>Complete genome sequence of Paenibacillus konkukensis sp. nov. SK3146 as a potential probiotic strain.</title>
        <authorList>
            <person name="Jung H.I."/>
            <person name="Park S."/>
            <person name="Niu K.M."/>
            <person name="Lee S.W."/>
            <person name="Kothari D."/>
            <person name="Yi K.J."/>
            <person name="Kim S.K."/>
        </authorList>
    </citation>
    <scope>NUCLEOTIDE SEQUENCE</scope>
    <source>
        <strain evidence="1">SK3146</strain>
    </source>
</reference>
<protein>
    <submittedName>
        <fullName evidence="1">Uncharacterized protein</fullName>
    </submittedName>
</protein>
<evidence type="ECO:0000313" key="2">
    <source>
        <dbReference type="Proteomes" id="UP001057134"/>
    </source>
</evidence>
<dbReference type="Proteomes" id="UP001057134">
    <property type="component" value="Chromosome"/>
</dbReference>
<reference evidence="1" key="1">
    <citation type="submission" date="2018-02" db="EMBL/GenBank/DDBJ databases">
        <authorList>
            <person name="Kim S.-K."/>
            <person name="Jung H.-I."/>
            <person name="Lee S.-W."/>
        </authorList>
    </citation>
    <scope>NUCLEOTIDE SEQUENCE</scope>
    <source>
        <strain evidence="1">SK3146</strain>
    </source>
</reference>
<organism evidence="1 2">
    <name type="scientific">Paenibacillus konkukensis</name>
    <dbReference type="NCBI Taxonomy" id="2020716"/>
    <lineage>
        <taxon>Bacteria</taxon>
        <taxon>Bacillati</taxon>
        <taxon>Bacillota</taxon>
        <taxon>Bacilli</taxon>
        <taxon>Bacillales</taxon>
        <taxon>Paenibacillaceae</taxon>
        <taxon>Paenibacillus</taxon>
    </lineage>
</organism>
<gene>
    <name evidence="1" type="ORF">SK3146_01912</name>
</gene>
<keyword evidence="2" id="KW-1185">Reference proteome</keyword>
<name>A0ABY4RJV5_9BACL</name>
<evidence type="ECO:0000313" key="1">
    <source>
        <dbReference type="EMBL" id="UQZ82752.1"/>
    </source>
</evidence>